<dbReference type="GO" id="GO:0051301">
    <property type="term" value="P:cell division"/>
    <property type="evidence" value="ECO:0007669"/>
    <property type="project" value="UniProtKB-KW"/>
</dbReference>
<feature type="compositionally biased region" description="Polar residues" evidence="5">
    <location>
        <begin position="7"/>
        <end position="39"/>
    </location>
</feature>
<dbReference type="PROSITE" id="PS00292">
    <property type="entry name" value="CYCLINS"/>
    <property type="match status" value="1"/>
</dbReference>
<dbReference type="AlphaFoldDB" id="A0A5C3Q9Z9"/>
<dbReference type="Pfam" id="PF02984">
    <property type="entry name" value="Cyclin_C"/>
    <property type="match status" value="1"/>
</dbReference>
<feature type="domain" description="Cyclin C-terminal" evidence="7">
    <location>
        <begin position="245"/>
        <end position="359"/>
    </location>
</feature>
<dbReference type="EMBL" id="ML178843">
    <property type="protein sequence ID" value="TFK98007.1"/>
    <property type="molecule type" value="Genomic_DNA"/>
</dbReference>
<dbReference type="Proteomes" id="UP000305067">
    <property type="component" value="Unassembled WGS sequence"/>
</dbReference>
<dbReference type="InterPro" id="IPR039361">
    <property type="entry name" value="Cyclin"/>
</dbReference>
<organism evidence="8 9">
    <name type="scientific">Pterulicium gracile</name>
    <dbReference type="NCBI Taxonomy" id="1884261"/>
    <lineage>
        <taxon>Eukaryota</taxon>
        <taxon>Fungi</taxon>
        <taxon>Dikarya</taxon>
        <taxon>Basidiomycota</taxon>
        <taxon>Agaricomycotina</taxon>
        <taxon>Agaricomycetes</taxon>
        <taxon>Agaricomycetidae</taxon>
        <taxon>Agaricales</taxon>
        <taxon>Pleurotineae</taxon>
        <taxon>Pterulaceae</taxon>
        <taxon>Pterulicium</taxon>
    </lineage>
</organism>
<dbReference type="InterPro" id="IPR006671">
    <property type="entry name" value="Cyclin_N"/>
</dbReference>
<accession>A0A5C3Q9Z9</accession>
<evidence type="ECO:0000256" key="2">
    <source>
        <dbReference type="ARBA" id="ARBA00023127"/>
    </source>
</evidence>
<dbReference type="GO" id="GO:0044772">
    <property type="term" value="P:mitotic cell cycle phase transition"/>
    <property type="evidence" value="ECO:0007669"/>
    <property type="project" value="InterPro"/>
</dbReference>
<dbReference type="InterPro" id="IPR036915">
    <property type="entry name" value="Cyclin-like_sf"/>
</dbReference>
<feature type="domain" description="Cyclin-like" evidence="6">
    <location>
        <begin position="152"/>
        <end position="236"/>
    </location>
</feature>
<evidence type="ECO:0000313" key="9">
    <source>
        <dbReference type="Proteomes" id="UP000305067"/>
    </source>
</evidence>
<name>A0A5C3Q9Z9_9AGAR</name>
<sequence>MVVDGPSTKTQLPSVSTRLPLSRRTGQTLKHQRVTSRSTLKVEEAEDEPALKKRRTSSVPPEEANVDEEKDSEARIAAELQAYAEAPLEADPDGDEWDDLDAEDADDPVMVSEYVVEIFNYLKGVEQTTMANPTYMESQKELAWKMRGILTDWLVQVHVRFRLLPETLFLAVNIIDRFLSARVVSLAKLQLVGITCMFIAAKFEEIVAPSVMHFLQCADSSYNETEILQAEKYVLKTLGWNMSYPNPVHFLRRISKADDYDIKVRTLAKYLLEIACLEWRLIAFPPSQLAGASVWLARLALGKFEWTANLAHYSSYKESSLMPVVNIMINYLLKPIRHDSFFKKYAGKRFLKSSSYMREWVTDRWQENDQVQLEKELPRLRAECLAARMRDPSEELAL</sequence>
<comment type="similarity">
    <text evidence="4">Belongs to the cyclin family.</text>
</comment>
<protein>
    <submittedName>
        <fullName evidence="8">Cyclin-like protein</fullName>
    </submittedName>
</protein>
<evidence type="ECO:0000256" key="5">
    <source>
        <dbReference type="SAM" id="MobiDB-lite"/>
    </source>
</evidence>
<keyword evidence="1" id="KW-0132">Cell division</keyword>
<dbReference type="InterPro" id="IPR048258">
    <property type="entry name" value="Cyclins_cyclin-box"/>
</dbReference>
<dbReference type="PANTHER" id="PTHR10177">
    <property type="entry name" value="CYCLINS"/>
    <property type="match status" value="1"/>
</dbReference>
<dbReference type="STRING" id="1884261.A0A5C3Q9Z9"/>
<dbReference type="InterPro" id="IPR046965">
    <property type="entry name" value="Cyclin_A/B-like"/>
</dbReference>
<dbReference type="InterPro" id="IPR004367">
    <property type="entry name" value="Cyclin_C-dom"/>
</dbReference>
<dbReference type="SUPFAM" id="SSF47954">
    <property type="entry name" value="Cyclin-like"/>
    <property type="match status" value="2"/>
</dbReference>
<dbReference type="Pfam" id="PF00134">
    <property type="entry name" value="Cyclin_N"/>
    <property type="match status" value="1"/>
</dbReference>
<dbReference type="CDD" id="cd20512">
    <property type="entry name" value="CYCLIN_CLBs_yeast_rpt2"/>
    <property type="match status" value="1"/>
</dbReference>
<dbReference type="InterPro" id="IPR013763">
    <property type="entry name" value="Cyclin-like_dom"/>
</dbReference>
<keyword evidence="2 4" id="KW-0195">Cyclin</keyword>
<evidence type="ECO:0000259" key="6">
    <source>
        <dbReference type="SMART" id="SM00385"/>
    </source>
</evidence>
<dbReference type="GO" id="GO:0016538">
    <property type="term" value="F:cyclin-dependent protein serine/threonine kinase regulator activity"/>
    <property type="evidence" value="ECO:0007669"/>
    <property type="project" value="InterPro"/>
</dbReference>
<reference evidence="8 9" key="1">
    <citation type="journal article" date="2019" name="Nat. Ecol. Evol.">
        <title>Megaphylogeny resolves global patterns of mushroom evolution.</title>
        <authorList>
            <person name="Varga T."/>
            <person name="Krizsan K."/>
            <person name="Foldi C."/>
            <person name="Dima B."/>
            <person name="Sanchez-Garcia M."/>
            <person name="Sanchez-Ramirez S."/>
            <person name="Szollosi G.J."/>
            <person name="Szarkandi J.G."/>
            <person name="Papp V."/>
            <person name="Albert L."/>
            <person name="Andreopoulos W."/>
            <person name="Angelini C."/>
            <person name="Antonin V."/>
            <person name="Barry K.W."/>
            <person name="Bougher N.L."/>
            <person name="Buchanan P."/>
            <person name="Buyck B."/>
            <person name="Bense V."/>
            <person name="Catcheside P."/>
            <person name="Chovatia M."/>
            <person name="Cooper J."/>
            <person name="Damon W."/>
            <person name="Desjardin D."/>
            <person name="Finy P."/>
            <person name="Geml J."/>
            <person name="Haridas S."/>
            <person name="Hughes K."/>
            <person name="Justo A."/>
            <person name="Karasinski D."/>
            <person name="Kautmanova I."/>
            <person name="Kiss B."/>
            <person name="Kocsube S."/>
            <person name="Kotiranta H."/>
            <person name="LaButti K.M."/>
            <person name="Lechner B.E."/>
            <person name="Liimatainen K."/>
            <person name="Lipzen A."/>
            <person name="Lukacs Z."/>
            <person name="Mihaltcheva S."/>
            <person name="Morgado L.N."/>
            <person name="Niskanen T."/>
            <person name="Noordeloos M.E."/>
            <person name="Ohm R.A."/>
            <person name="Ortiz-Santana B."/>
            <person name="Ovrebo C."/>
            <person name="Racz N."/>
            <person name="Riley R."/>
            <person name="Savchenko A."/>
            <person name="Shiryaev A."/>
            <person name="Soop K."/>
            <person name="Spirin V."/>
            <person name="Szebenyi C."/>
            <person name="Tomsovsky M."/>
            <person name="Tulloss R.E."/>
            <person name="Uehling J."/>
            <person name="Grigoriev I.V."/>
            <person name="Vagvolgyi C."/>
            <person name="Papp T."/>
            <person name="Martin F.M."/>
            <person name="Miettinen O."/>
            <person name="Hibbett D.S."/>
            <person name="Nagy L.G."/>
        </authorList>
    </citation>
    <scope>NUCLEOTIDE SEQUENCE [LARGE SCALE GENOMIC DNA]</scope>
    <source>
        <strain evidence="8 9">CBS 309.79</strain>
    </source>
</reference>
<dbReference type="SMART" id="SM00385">
    <property type="entry name" value="CYCLIN"/>
    <property type="match status" value="2"/>
</dbReference>
<dbReference type="SMART" id="SM01332">
    <property type="entry name" value="Cyclin_C"/>
    <property type="match status" value="1"/>
</dbReference>
<dbReference type="FunFam" id="1.10.472.10:FF:000001">
    <property type="entry name" value="G2/mitotic-specific cyclin"/>
    <property type="match status" value="1"/>
</dbReference>
<evidence type="ECO:0000259" key="7">
    <source>
        <dbReference type="SMART" id="SM01332"/>
    </source>
</evidence>
<keyword evidence="9" id="KW-1185">Reference proteome</keyword>
<dbReference type="Gene3D" id="1.10.472.10">
    <property type="entry name" value="Cyclin-like"/>
    <property type="match status" value="2"/>
</dbReference>
<keyword evidence="3" id="KW-0131">Cell cycle</keyword>
<feature type="region of interest" description="Disordered" evidence="5">
    <location>
        <begin position="1"/>
        <end position="72"/>
    </location>
</feature>
<feature type="domain" description="Cyclin-like" evidence="6">
    <location>
        <begin position="249"/>
        <end position="330"/>
    </location>
</feature>
<dbReference type="PIRSF" id="PIRSF001771">
    <property type="entry name" value="Cyclin_A_B_D_E"/>
    <property type="match status" value="1"/>
</dbReference>
<evidence type="ECO:0000313" key="8">
    <source>
        <dbReference type="EMBL" id="TFK98007.1"/>
    </source>
</evidence>
<proteinExistence type="inferred from homology"/>
<gene>
    <name evidence="8" type="ORF">BDV98DRAFT_513063</name>
</gene>
<evidence type="ECO:0000256" key="4">
    <source>
        <dbReference type="RuleBase" id="RU000383"/>
    </source>
</evidence>
<evidence type="ECO:0000256" key="1">
    <source>
        <dbReference type="ARBA" id="ARBA00022618"/>
    </source>
</evidence>
<dbReference type="OrthoDB" id="5590282at2759"/>
<evidence type="ECO:0000256" key="3">
    <source>
        <dbReference type="ARBA" id="ARBA00023306"/>
    </source>
</evidence>